<accession>A0A1W2E734</accession>
<dbReference type="InterPro" id="IPR014914">
    <property type="entry name" value="RES_dom"/>
</dbReference>
<dbReference type="SMART" id="SM00953">
    <property type="entry name" value="RES"/>
    <property type="match status" value="1"/>
</dbReference>
<dbReference type="EMBL" id="FWXR01000022">
    <property type="protein sequence ID" value="SMD05600.1"/>
    <property type="molecule type" value="Genomic_DNA"/>
</dbReference>
<dbReference type="OrthoDB" id="648213at2"/>
<dbReference type="AlphaFoldDB" id="A0A1W2E734"/>
<feature type="domain" description="RES" evidence="1">
    <location>
        <begin position="27"/>
        <end position="153"/>
    </location>
</feature>
<protein>
    <submittedName>
        <fullName evidence="2">RES domain-containing protein</fullName>
    </submittedName>
</protein>
<proteinExistence type="predicted"/>
<dbReference type="Proteomes" id="UP000192656">
    <property type="component" value="Unassembled WGS sequence"/>
</dbReference>
<gene>
    <name evidence="2" type="ORF">SAMN06297251_12235</name>
</gene>
<evidence type="ECO:0000313" key="2">
    <source>
        <dbReference type="EMBL" id="SMD05600.1"/>
    </source>
</evidence>
<sequence length="166" mass="18191">MIAPSLPFDTSGFRFWRLDDARFAKSWDSGEGSFRVGGRWNAPGQRVVYAALDPSTAILEVAVHKGFRTLDTVRHVLTSARIADPSAVHIVMPSDIPNANWLTPGLSSAGQKAFGADLLRRHAVIAIPSVVSRHSWNLIFQVPAGFVLDDIQQEPFALDPRLHPPS</sequence>
<dbReference type="Pfam" id="PF08808">
    <property type="entry name" value="RES"/>
    <property type="match status" value="1"/>
</dbReference>
<dbReference type="STRING" id="937218.SAMN06297251_12235"/>
<evidence type="ECO:0000259" key="1">
    <source>
        <dbReference type="SMART" id="SM00953"/>
    </source>
</evidence>
<dbReference type="RefSeq" id="WP_084412011.1">
    <property type="nucleotide sequence ID" value="NZ_FWXR01000022.1"/>
</dbReference>
<evidence type="ECO:0000313" key="3">
    <source>
        <dbReference type="Proteomes" id="UP000192656"/>
    </source>
</evidence>
<name>A0A1W2E734_9HYPH</name>
<keyword evidence="3" id="KW-1185">Reference proteome</keyword>
<organism evidence="2 3">
    <name type="scientific">Fulvimarina manganoxydans</name>
    <dbReference type="NCBI Taxonomy" id="937218"/>
    <lineage>
        <taxon>Bacteria</taxon>
        <taxon>Pseudomonadati</taxon>
        <taxon>Pseudomonadota</taxon>
        <taxon>Alphaproteobacteria</taxon>
        <taxon>Hyphomicrobiales</taxon>
        <taxon>Aurantimonadaceae</taxon>
        <taxon>Fulvimarina</taxon>
    </lineage>
</organism>
<reference evidence="2 3" key="1">
    <citation type="submission" date="2017-04" db="EMBL/GenBank/DDBJ databases">
        <authorList>
            <person name="Afonso C.L."/>
            <person name="Miller P.J."/>
            <person name="Scott M.A."/>
            <person name="Spackman E."/>
            <person name="Goraichik I."/>
            <person name="Dimitrov K.M."/>
            <person name="Suarez D.L."/>
            <person name="Swayne D.E."/>
        </authorList>
    </citation>
    <scope>NUCLEOTIDE SEQUENCE [LARGE SCALE GENOMIC DNA]</scope>
    <source>
        <strain evidence="2 3">CGMCC 1.10972</strain>
    </source>
</reference>